<dbReference type="EMBL" id="JAXLQG010000004">
    <property type="protein sequence ID" value="KAK5541243.1"/>
    <property type="molecule type" value="Genomic_DNA"/>
</dbReference>
<gene>
    <name evidence="1" type="ORF">LTR25_003020</name>
</gene>
<reference evidence="1 2" key="1">
    <citation type="submission" date="2023-06" db="EMBL/GenBank/DDBJ databases">
        <title>Black Yeasts Isolated from many extreme environments.</title>
        <authorList>
            <person name="Coleine C."/>
            <person name="Stajich J.E."/>
            <person name="Selbmann L."/>
        </authorList>
    </citation>
    <scope>NUCLEOTIDE SEQUENCE [LARGE SCALE GENOMIC DNA]</scope>
    <source>
        <strain evidence="1 2">CCFEE 5887</strain>
    </source>
</reference>
<protein>
    <recommendedName>
        <fullName evidence="3">F-box domain-containing protein</fullName>
    </recommendedName>
</protein>
<sequence length="357" mass="41071">MAMQDLAPEIMVHIYESLSSVSDIISLSLTCRYFHELLPKSQKLVLFFGALDKEMGPLDDILQLLTQNDNQMLHVRRTPPLSFALLTQAAIVGRVAERLVGLFPTFRWTDAESTSRRFLDDVEARRLRRAAYRLWSYTQAFHGRSSGRILRFDQTTIATERLQLLRTWSTEELYELEDLRCTLEQILATEICPTDGEVWSRMTEQARHSHMPLSLPHAFDGGFASHPASFSDMFHSSHDVMALDRTKPSVQELRHKHMSGWGSDLQTFYLVQSFLKFSPAQLLWLYDHAVSKADVEKFIEAQTHDPCFFERGSMLFHDWVAVLHDRGVDVQQAREAIWDGRVGIVLDGVDMDIRDGR</sequence>
<evidence type="ECO:0008006" key="3">
    <source>
        <dbReference type="Google" id="ProtNLM"/>
    </source>
</evidence>
<evidence type="ECO:0000313" key="1">
    <source>
        <dbReference type="EMBL" id="KAK5541243.1"/>
    </source>
</evidence>
<accession>A0AAV9QGL2</accession>
<comment type="caution">
    <text evidence="1">The sequence shown here is derived from an EMBL/GenBank/DDBJ whole genome shotgun (WGS) entry which is preliminary data.</text>
</comment>
<organism evidence="1 2">
    <name type="scientific">Vermiconidia calcicola</name>
    <dbReference type="NCBI Taxonomy" id="1690605"/>
    <lineage>
        <taxon>Eukaryota</taxon>
        <taxon>Fungi</taxon>
        <taxon>Dikarya</taxon>
        <taxon>Ascomycota</taxon>
        <taxon>Pezizomycotina</taxon>
        <taxon>Dothideomycetes</taxon>
        <taxon>Dothideomycetidae</taxon>
        <taxon>Mycosphaerellales</taxon>
        <taxon>Extremaceae</taxon>
        <taxon>Vermiconidia</taxon>
    </lineage>
</organism>
<evidence type="ECO:0000313" key="2">
    <source>
        <dbReference type="Proteomes" id="UP001345827"/>
    </source>
</evidence>
<name>A0AAV9QGL2_9PEZI</name>
<dbReference type="Proteomes" id="UP001345827">
    <property type="component" value="Unassembled WGS sequence"/>
</dbReference>
<dbReference type="AlphaFoldDB" id="A0AAV9QGL2"/>
<proteinExistence type="predicted"/>
<keyword evidence="2" id="KW-1185">Reference proteome</keyword>